<evidence type="ECO:0000256" key="1">
    <source>
        <dbReference type="SAM" id="Phobius"/>
    </source>
</evidence>
<dbReference type="Pfam" id="PF26503">
    <property type="entry name" value="DUF8167_3rd"/>
    <property type="match status" value="1"/>
</dbReference>
<keyword evidence="1" id="KW-1133">Transmembrane helix</keyword>
<dbReference type="Gene3D" id="3.30.70.1450">
    <property type="entry name" value="Regulator of K+ conductance, C-terminal domain"/>
    <property type="match status" value="1"/>
</dbReference>
<feature type="transmembrane region" description="Helical" evidence="1">
    <location>
        <begin position="35"/>
        <end position="53"/>
    </location>
</feature>
<dbReference type="GO" id="GO:0008324">
    <property type="term" value="F:monoatomic cation transmembrane transporter activity"/>
    <property type="evidence" value="ECO:0007669"/>
    <property type="project" value="InterPro"/>
</dbReference>
<organism evidence="3 4">
    <name type="scientific">Natronorubrum thiooxidans</name>
    <dbReference type="NCBI Taxonomy" id="308853"/>
    <lineage>
        <taxon>Archaea</taxon>
        <taxon>Methanobacteriati</taxon>
        <taxon>Methanobacteriota</taxon>
        <taxon>Stenosarchaea group</taxon>
        <taxon>Halobacteria</taxon>
        <taxon>Halobacteriales</taxon>
        <taxon>Natrialbaceae</taxon>
        <taxon>Natronorubrum</taxon>
    </lineage>
</organism>
<dbReference type="InterPro" id="IPR058480">
    <property type="entry name" value="DUF8167_N"/>
</dbReference>
<accession>A0A1N7FL93</accession>
<dbReference type="EMBL" id="FTNR01000007">
    <property type="protein sequence ID" value="SIS01142.1"/>
    <property type="molecule type" value="Genomic_DNA"/>
</dbReference>
<dbReference type="SUPFAM" id="SSF116726">
    <property type="entry name" value="TrkA C-terminal domain-like"/>
    <property type="match status" value="1"/>
</dbReference>
<dbReference type="STRING" id="308853.SAMN05421752_107105"/>
<dbReference type="InterPro" id="IPR006037">
    <property type="entry name" value="RCK_C"/>
</dbReference>
<name>A0A1N7FL93_9EURY</name>
<dbReference type="Proteomes" id="UP000185936">
    <property type="component" value="Unassembled WGS sequence"/>
</dbReference>
<dbReference type="Pfam" id="PF26501">
    <property type="entry name" value="DUF8167"/>
    <property type="match status" value="1"/>
</dbReference>
<dbReference type="GO" id="GO:0006813">
    <property type="term" value="P:potassium ion transport"/>
    <property type="evidence" value="ECO:0007669"/>
    <property type="project" value="InterPro"/>
</dbReference>
<dbReference type="InterPro" id="IPR058603">
    <property type="entry name" value="DUF8167_2nd"/>
</dbReference>
<evidence type="ECO:0000259" key="2">
    <source>
        <dbReference type="PROSITE" id="PS51202"/>
    </source>
</evidence>
<protein>
    <recommendedName>
        <fullName evidence="2">RCK C-terminal domain-containing protein</fullName>
    </recommendedName>
</protein>
<evidence type="ECO:0000313" key="4">
    <source>
        <dbReference type="Proteomes" id="UP000185936"/>
    </source>
</evidence>
<keyword evidence="1" id="KW-0812">Transmembrane</keyword>
<dbReference type="RefSeq" id="WP_235847794.1">
    <property type="nucleotide sequence ID" value="NZ_FTNR01000007.1"/>
</dbReference>
<evidence type="ECO:0000313" key="3">
    <source>
        <dbReference type="EMBL" id="SIS01142.1"/>
    </source>
</evidence>
<sequence>MGDAIPTLAVEVQQMATLATLDLTLEWTRVATLGIPGYGLLAGLVTTVLAFGYRARTAQNLARGPAIIAGLAVPLVWLCIELWQDGVIVADSPLAHYTTGIYLLGVVATGAILSTGGHRLGDHLACGVFGVSGLDASGPIADRIRLAGIAVVLTLPETIDDADGYPPIDDDSKRRLEGRTVLLPQELSPAERRSRLRRRLEDDFGIGYVATEFAADGTITSLTVGAQPTGLSARLPPDRVAVAVRAAFPPRVSTGDPVEVWTTDSDSSRLVATGTFRSSSGSVATLIVDEDDAAVFTLETRYRLTVHQELPSDGSELAAAIRAADETITLATVVSNGPLESEFVGWVPGTVLAIERGECVITRPEDGEPLQAGDTLYVFGTPEILCRLRHRMHTDPTVSDI</sequence>
<dbReference type="InterPro" id="IPR036721">
    <property type="entry name" value="RCK_C_sf"/>
</dbReference>
<feature type="transmembrane region" description="Helical" evidence="1">
    <location>
        <begin position="95"/>
        <end position="113"/>
    </location>
</feature>
<feature type="domain" description="RCK C-terminal" evidence="2">
    <location>
        <begin position="350"/>
        <end position="394"/>
    </location>
</feature>
<gene>
    <name evidence="3" type="ORF">SAMN05421752_107105</name>
</gene>
<feature type="transmembrane region" description="Helical" evidence="1">
    <location>
        <begin position="65"/>
        <end position="83"/>
    </location>
</feature>
<dbReference type="Pfam" id="PF26502">
    <property type="entry name" value="DUF8167_2nd"/>
    <property type="match status" value="1"/>
</dbReference>
<dbReference type="AlphaFoldDB" id="A0A1N7FL93"/>
<dbReference type="PROSITE" id="PS51202">
    <property type="entry name" value="RCK_C"/>
    <property type="match status" value="1"/>
</dbReference>
<keyword evidence="1" id="KW-0472">Membrane</keyword>
<proteinExistence type="predicted"/>
<reference evidence="4" key="1">
    <citation type="submission" date="2017-01" db="EMBL/GenBank/DDBJ databases">
        <authorList>
            <person name="Varghese N."/>
            <person name="Submissions S."/>
        </authorList>
    </citation>
    <scope>NUCLEOTIDE SEQUENCE [LARGE SCALE GENOMIC DNA]</scope>
    <source>
        <strain evidence="4">type strain: HArc-</strain>
    </source>
</reference>
<dbReference type="InterPro" id="IPR058604">
    <property type="entry name" value="DUF8167_3rd"/>
</dbReference>
<keyword evidence="4" id="KW-1185">Reference proteome</keyword>